<protein>
    <submittedName>
        <fullName evidence="2">Uncharacterized protein</fullName>
    </submittedName>
</protein>
<feature type="compositionally biased region" description="Low complexity" evidence="1">
    <location>
        <begin position="72"/>
        <end position="109"/>
    </location>
</feature>
<feature type="compositionally biased region" description="Polar residues" evidence="1">
    <location>
        <begin position="201"/>
        <end position="216"/>
    </location>
</feature>
<evidence type="ECO:0000256" key="1">
    <source>
        <dbReference type="SAM" id="MobiDB-lite"/>
    </source>
</evidence>
<comment type="caution">
    <text evidence="2">The sequence shown here is derived from an EMBL/GenBank/DDBJ whole genome shotgun (WGS) entry which is preliminary data.</text>
</comment>
<dbReference type="AlphaFoldDB" id="A0A9P6BYE7"/>
<feature type="non-terminal residue" evidence="2">
    <location>
        <position position="239"/>
    </location>
</feature>
<gene>
    <name evidence="2" type="ORF">P691DRAFT_778441</name>
</gene>
<dbReference type="Proteomes" id="UP000807342">
    <property type="component" value="Unassembled WGS sequence"/>
</dbReference>
<sequence>MAPSISFKGASNFHISGGNFSKVNGDVKTINDNDPRRSSKRMEQLGIGVESRRRPTPSHYSTADRSNAVPRSSASTESLTDSGSSASDHSSTSIPSSSLYSTASTSVDSHYQPPSPSADPPGFDDIPLPQTSQPARPSNGLSGPPYQQPSPRVESRTSTLPPYSDRAGQSPQGSQNMTSVLPRAESRQYIQSPLPIEAHTTPRQYIAQQHAQQHSSRLYAHVPQQHLSPHYPPPQHPSP</sequence>
<reference evidence="2" key="1">
    <citation type="submission" date="2020-11" db="EMBL/GenBank/DDBJ databases">
        <authorList>
            <consortium name="DOE Joint Genome Institute"/>
            <person name="Ahrendt S."/>
            <person name="Riley R."/>
            <person name="Andreopoulos W."/>
            <person name="Labutti K."/>
            <person name="Pangilinan J."/>
            <person name="Ruiz-Duenas F.J."/>
            <person name="Barrasa J.M."/>
            <person name="Sanchez-Garcia M."/>
            <person name="Camarero S."/>
            <person name="Miyauchi S."/>
            <person name="Serrano A."/>
            <person name="Linde D."/>
            <person name="Babiker R."/>
            <person name="Drula E."/>
            <person name="Ayuso-Fernandez I."/>
            <person name="Pacheco R."/>
            <person name="Padilla G."/>
            <person name="Ferreira P."/>
            <person name="Barriuso J."/>
            <person name="Kellner H."/>
            <person name="Castanera R."/>
            <person name="Alfaro M."/>
            <person name="Ramirez L."/>
            <person name="Pisabarro A.G."/>
            <person name="Kuo A."/>
            <person name="Tritt A."/>
            <person name="Lipzen A."/>
            <person name="He G."/>
            <person name="Yan M."/>
            <person name="Ng V."/>
            <person name="Cullen D."/>
            <person name="Martin F."/>
            <person name="Rosso M.-N."/>
            <person name="Henrissat B."/>
            <person name="Hibbett D."/>
            <person name="Martinez A.T."/>
            <person name="Grigoriev I.V."/>
        </authorList>
    </citation>
    <scope>NUCLEOTIDE SEQUENCE</scope>
    <source>
        <strain evidence="2">MF-IS2</strain>
    </source>
</reference>
<proteinExistence type="predicted"/>
<dbReference type="EMBL" id="MU151398">
    <property type="protein sequence ID" value="KAF9444157.1"/>
    <property type="molecule type" value="Genomic_DNA"/>
</dbReference>
<feature type="compositionally biased region" description="Polar residues" evidence="1">
    <location>
        <begin position="129"/>
        <end position="141"/>
    </location>
</feature>
<evidence type="ECO:0000313" key="3">
    <source>
        <dbReference type="Proteomes" id="UP000807342"/>
    </source>
</evidence>
<name>A0A9P6BYE7_9AGAR</name>
<evidence type="ECO:0000313" key="2">
    <source>
        <dbReference type="EMBL" id="KAF9444157.1"/>
    </source>
</evidence>
<organism evidence="2 3">
    <name type="scientific">Macrolepiota fuliginosa MF-IS2</name>
    <dbReference type="NCBI Taxonomy" id="1400762"/>
    <lineage>
        <taxon>Eukaryota</taxon>
        <taxon>Fungi</taxon>
        <taxon>Dikarya</taxon>
        <taxon>Basidiomycota</taxon>
        <taxon>Agaricomycotina</taxon>
        <taxon>Agaricomycetes</taxon>
        <taxon>Agaricomycetidae</taxon>
        <taxon>Agaricales</taxon>
        <taxon>Agaricineae</taxon>
        <taxon>Agaricaceae</taxon>
        <taxon>Macrolepiota</taxon>
    </lineage>
</organism>
<feature type="compositionally biased region" description="Polar residues" evidence="1">
    <location>
        <begin position="156"/>
        <end position="179"/>
    </location>
</feature>
<accession>A0A9P6BYE7</accession>
<feature type="region of interest" description="Disordered" evidence="1">
    <location>
        <begin position="1"/>
        <end position="239"/>
    </location>
</feature>
<keyword evidence="3" id="KW-1185">Reference proteome</keyword>
<feature type="compositionally biased region" description="Pro residues" evidence="1">
    <location>
        <begin position="230"/>
        <end position="239"/>
    </location>
</feature>
<feature type="compositionally biased region" description="Basic and acidic residues" evidence="1">
    <location>
        <begin position="29"/>
        <end position="43"/>
    </location>
</feature>